<keyword evidence="3" id="KW-1185">Reference proteome</keyword>
<evidence type="ECO:0000259" key="1">
    <source>
        <dbReference type="PROSITE" id="PS50943"/>
    </source>
</evidence>
<sequence>MTISPTERSAATFAAVFSRWRADRGMTKKRLAAQMGFDPSYLSHVERGRHRPTADFARRAELVLRAGGAVWQAFVDYDEARSAAARTRHGLVSEHWRPPGPGPVVEQEVASLTYRDGRYRCVVQRRLYNAGTEPLSRWLSRIAVDRYPQDSEQSNAHHRSHPLALPELEFYGLYGDPGEDREPMRWRAKHDRDALKEIWLLFENEARQFPLYPGQRTTIEYGYTVRDDLWGPWFQRAIRLPTGRLAVRVDLPTPPEPQVWGVETSLSTGEAPLRTPVNRRAEPGRAVFEWETEAPPVHARYRLQWRFRPEAGRGTVS</sequence>
<dbReference type="SUPFAM" id="SSF47413">
    <property type="entry name" value="lambda repressor-like DNA-binding domains"/>
    <property type="match status" value="1"/>
</dbReference>
<dbReference type="PROSITE" id="PS50943">
    <property type="entry name" value="HTH_CROC1"/>
    <property type="match status" value="1"/>
</dbReference>
<dbReference type="CDD" id="cd00093">
    <property type="entry name" value="HTH_XRE"/>
    <property type="match status" value="1"/>
</dbReference>
<dbReference type="InterPro" id="IPR010982">
    <property type="entry name" value="Lambda_DNA-bd_dom_sf"/>
</dbReference>
<dbReference type="GO" id="GO:0003677">
    <property type="term" value="F:DNA binding"/>
    <property type="evidence" value="ECO:0007669"/>
    <property type="project" value="InterPro"/>
</dbReference>
<proteinExistence type="predicted"/>
<accession>A0A895YG16</accession>
<dbReference type="InterPro" id="IPR001387">
    <property type="entry name" value="Cro/C1-type_HTH"/>
</dbReference>
<evidence type="ECO:0000313" key="3">
    <source>
        <dbReference type="Proteomes" id="UP000662857"/>
    </source>
</evidence>
<evidence type="ECO:0000313" key="2">
    <source>
        <dbReference type="EMBL" id="QSB14419.1"/>
    </source>
</evidence>
<dbReference type="AlphaFoldDB" id="A0A895YG16"/>
<dbReference type="SMART" id="SM00530">
    <property type="entry name" value="HTH_XRE"/>
    <property type="match status" value="1"/>
</dbReference>
<dbReference type="Proteomes" id="UP000662857">
    <property type="component" value="Chromosome"/>
</dbReference>
<feature type="domain" description="HTH cro/C1-type" evidence="1">
    <location>
        <begin position="19"/>
        <end position="59"/>
    </location>
</feature>
<dbReference type="EMBL" id="CP070499">
    <property type="protein sequence ID" value="QSB14419.1"/>
    <property type="molecule type" value="Genomic_DNA"/>
</dbReference>
<gene>
    <name evidence="2" type="ORF">JQS43_23485</name>
</gene>
<dbReference type="Pfam" id="PF13560">
    <property type="entry name" value="HTH_31"/>
    <property type="match status" value="1"/>
</dbReference>
<dbReference type="Gene3D" id="1.10.260.40">
    <property type="entry name" value="lambda repressor-like DNA-binding domains"/>
    <property type="match status" value="1"/>
</dbReference>
<name>A0A895YG16_9ACTN</name>
<protein>
    <submittedName>
        <fullName evidence="2">Helix-turn-helix transcriptional regulator</fullName>
    </submittedName>
</protein>
<organism evidence="2 3">
    <name type="scientific">Natronosporangium hydrolyticum</name>
    <dbReference type="NCBI Taxonomy" id="2811111"/>
    <lineage>
        <taxon>Bacteria</taxon>
        <taxon>Bacillati</taxon>
        <taxon>Actinomycetota</taxon>
        <taxon>Actinomycetes</taxon>
        <taxon>Micromonosporales</taxon>
        <taxon>Micromonosporaceae</taxon>
        <taxon>Natronosporangium</taxon>
    </lineage>
</organism>
<dbReference type="KEGG" id="nhy:JQS43_23485"/>
<reference evidence="2" key="1">
    <citation type="submission" date="2021-02" db="EMBL/GenBank/DDBJ databases">
        <title>Natrosporangium hydrolyticum gen. nov., sp. nov, a haloalkaliphilic actinobacterium from a soda solonchak soil.</title>
        <authorList>
            <person name="Sorokin D.Y."/>
            <person name="Khijniak T.V."/>
            <person name="Zakharycheva A.P."/>
            <person name="Boueva O.V."/>
            <person name="Ariskina E.V."/>
            <person name="Hahnke R.L."/>
            <person name="Bunk B."/>
            <person name="Sproer C."/>
            <person name="Schumann P."/>
            <person name="Evtushenko L.I."/>
            <person name="Kublanov I.V."/>
        </authorList>
    </citation>
    <scope>NUCLEOTIDE SEQUENCE</scope>
    <source>
        <strain evidence="2">DSM 106523</strain>
    </source>
</reference>